<dbReference type="GO" id="GO:0008962">
    <property type="term" value="F:phosphatidylglycerophosphatase activity"/>
    <property type="evidence" value="ECO:0007669"/>
    <property type="project" value="InterPro"/>
</dbReference>
<sequence length="179" mass="20624">MFKRFIPTWQLESIYDLTPSDIKKNGIKVILTDLDNTLIAWNNPNGTPELREWLEVMKNEGIPVVVVSNNNHNRVKKAVESFDLPFVSRALKPLGRGINVALKRYKLNKDEVILVGDQLMTDVLAANHTKIRSILVKPIVQSDAWNTKPNRFIEGIIKKHLYKKNRLSKNWERSLKNGK</sequence>
<comment type="caution">
    <text evidence="1">The sequence shown here is derived from an EMBL/GenBank/DDBJ whole genome shotgun (WGS) entry which is preliminary data.</text>
</comment>
<dbReference type="AlphaFoldDB" id="A0A0R1WUC2"/>
<dbReference type="NCBIfam" id="TIGR01662">
    <property type="entry name" value="HAD-SF-IIIA"/>
    <property type="match status" value="1"/>
</dbReference>
<dbReference type="RefSeq" id="WP_025021901.1">
    <property type="nucleotide sequence ID" value="NZ_AZGD01000090.1"/>
</dbReference>
<dbReference type="PATRIC" id="fig|1423755.3.peg.561"/>
<dbReference type="eggNOG" id="COG2179">
    <property type="taxonomic scope" value="Bacteria"/>
</dbReference>
<organism evidence="1 2">
    <name type="scientific">Ligilactobacillus hayakitensis DSM 18933 = JCM 14209</name>
    <dbReference type="NCBI Taxonomy" id="1423755"/>
    <lineage>
        <taxon>Bacteria</taxon>
        <taxon>Bacillati</taxon>
        <taxon>Bacillota</taxon>
        <taxon>Bacilli</taxon>
        <taxon>Lactobacillales</taxon>
        <taxon>Lactobacillaceae</taxon>
        <taxon>Ligilactobacillus</taxon>
    </lineage>
</organism>
<evidence type="ECO:0000313" key="1">
    <source>
        <dbReference type="EMBL" id="KRM18726.1"/>
    </source>
</evidence>
<dbReference type="EMBL" id="AZGD01000090">
    <property type="protein sequence ID" value="KRM18726.1"/>
    <property type="molecule type" value="Genomic_DNA"/>
</dbReference>
<accession>A0A0R1WUC2</accession>
<dbReference type="STRING" id="1423755.FC40_GL000508"/>
<name>A0A0R1WUC2_9LACO</name>
<gene>
    <name evidence="1" type="ORF">FC40_GL000508</name>
</gene>
<proteinExistence type="predicted"/>
<dbReference type="NCBIfam" id="TIGR01668">
    <property type="entry name" value="YqeG_hyp_ppase"/>
    <property type="match status" value="1"/>
</dbReference>
<dbReference type="OrthoDB" id="9787572at2"/>
<dbReference type="InterPro" id="IPR006549">
    <property type="entry name" value="HAD-SF_hydro_IIIA"/>
</dbReference>
<dbReference type="Pfam" id="PF13419">
    <property type="entry name" value="HAD_2"/>
    <property type="match status" value="1"/>
</dbReference>
<dbReference type="SUPFAM" id="SSF56784">
    <property type="entry name" value="HAD-like"/>
    <property type="match status" value="1"/>
</dbReference>
<protein>
    <submittedName>
        <fullName evidence="1">Hydrolase, haloacid dehalogenase-like family</fullName>
    </submittedName>
</protein>
<keyword evidence="1" id="KW-0378">Hydrolase</keyword>
<dbReference type="InterPro" id="IPR010021">
    <property type="entry name" value="PGPP1/Gep4"/>
</dbReference>
<dbReference type="Gene3D" id="3.40.50.1000">
    <property type="entry name" value="HAD superfamily/HAD-like"/>
    <property type="match status" value="1"/>
</dbReference>
<dbReference type="InterPro" id="IPR041492">
    <property type="entry name" value="HAD_2"/>
</dbReference>
<dbReference type="Proteomes" id="UP000051054">
    <property type="component" value="Unassembled WGS sequence"/>
</dbReference>
<reference evidence="1 2" key="1">
    <citation type="journal article" date="2015" name="Genome Announc.">
        <title>Expanding the biotechnology potential of lactobacilli through comparative genomics of 213 strains and associated genera.</title>
        <authorList>
            <person name="Sun Z."/>
            <person name="Harris H.M."/>
            <person name="McCann A."/>
            <person name="Guo C."/>
            <person name="Argimon S."/>
            <person name="Zhang W."/>
            <person name="Yang X."/>
            <person name="Jeffery I.B."/>
            <person name="Cooney J.C."/>
            <person name="Kagawa T.F."/>
            <person name="Liu W."/>
            <person name="Song Y."/>
            <person name="Salvetti E."/>
            <person name="Wrobel A."/>
            <person name="Rasinkangas P."/>
            <person name="Parkhill J."/>
            <person name="Rea M.C."/>
            <person name="O'Sullivan O."/>
            <person name="Ritari J."/>
            <person name="Douillard F.P."/>
            <person name="Paul Ross R."/>
            <person name="Yang R."/>
            <person name="Briner A.E."/>
            <person name="Felis G.E."/>
            <person name="de Vos W.M."/>
            <person name="Barrangou R."/>
            <person name="Klaenhammer T.R."/>
            <person name="Caufield P.W."/>
            <person name="Cui Y."/>
            <person name="Zhang H."/>
            <person name="O'Toole P.W."/>
        </authorList>
    </citation>
    <scope>NUCLEOTIDE SEQUENCE [LARGE SCALE GENOMIC DNA]</scope>
    <source>
        <strain evidence="1 2">DSM 18933</strain>
    </source>
</reference>
<evidence type="ECO:0000313" key="2">
    <source>
        <dbReference type="Proteomes" id="UP000051054"/>
    </source>
</evidence>
<dbReference type="InterPro" id="IPR023214">
    <property type="entry name" value="HAD_sf"/>
</dbReference>
<dbReference type="InterPro" id="IPR036412">
    <property type="entry name" value="HAD-like_sf"/>
</dbReference>
<keyword evidence="2" id="KW-1185">Reference proteome</keyword>
<dbReference type="CDD" id="cd16416">
    <property type="entry name" value="HAD_BsYqeG-like"/>
    <property type="match status" value="1"/>
</dbReference>